<organism evidence="1 2">
    <name type="scientific">Cystoisospora suis</name>
    <dbReference type="NCBI Taxonomy" id="483139"/>
    <lineage>
        <taxon>Eukaryota</taxon>
        <taxon>Sar</taxon>
        <taxon>Alveolata</taxon>
        <taxon>Apicomplexa</taxon>
        <taxon>Conoidasida</taxon>
        <taxon>Coccidia</taxon>
        <taxon>Eucoccidiorida</taxon>
        <taxon>Eimeriorina</taxon>
        <taxon>Sarcocystidae</taxon>
        <taxon>Cystoisospora</taxon>
    </lineage>
</organism>
<evidence type="ECO:0000313" key="2">
    <source>
        <dbReference type="Proteomes" id="UP000221165"/>
    </source>
</evidence>
<feature type="non-terminal residue" evidence="1">
    <location>
        <position position="1"/>
    </location>
</feature>
<dbReference type="GeneID" id="94434709"/>
<sequence length="101" mass="11010">GADVSSVEVTRRDVYGSRFVETFRNAEDVNLETLGVVKSPNATPASPFSSSSNRKERTHTKVLLVFVGERPATSGIDQMDFLQQHTSIQSIIDGGHRAASF</sequence>
<protein>
    <submittedName>
        <fullName evidence="1">Uncharacterized protein</fullName>
    </submittedName>
</protein>
<evidence type="ECO:0000313" key="1">
    <source>
        <dbReference type="EMBL" id="PHJ14791.1"/>
    </source>
</evidence>
<name>A0A2C6J5B8_9APIC</name>
<dbReference type="RefSeq" id="XP_067916526.1">
    <property type="nucleotide sequence ID" value="XM_068071498.1"/>
</dbReference>
<dbReference type="AlphaFoldDB" id="A0A2C6J5B8"/>
<gene>
    <name evidence="1" type="ORF">CSUI_011399</name>
</gene>
<dbReference type="VEuPathDB" id="ToxoDB:CSUI_011399"/>
<keyword evidence="2" id="KW-1185">Reference proteome</keyword>
<proteinExistence type="predicted"/>
<reference evidence="1 2" key="1">
    <citation type="journal article" date="2017" name="Int. J. Parasitol.">
        <title>The genome of the protozoan parasite Cystoisospora suis and a reverse vaccinology approach to identify vaccine candidates.</title>
        <authorList>
            <person name="Palmieri N."/>
            <person name="Shrestha A."/>
            <person name="Ruttkowski B."/>
            <person name="Beck T."/>
            <person name="Vogl C."/>
            <person name="Tomley F."/>
            <person name="Blake D.P."/>
            <person name="Joachim A."/>
        </authorList>
    </citation>
    <scope>NUCLEOTIDE SEQUENCE [LARGE SCALE GENOMIC DNA]</scope>
    <source>
        <strain evidence="1 2">Wien I</strain>
    </source>
</reference>
<feature type="non-terminal residue" evidence="1">
    <location>
        <position position="101"/>
    </location>
</feature>
<accession>A0A2C6J5B8</accession>
<dbReference type="EMBL" id="MIGC01011297">
    <property type="protein sequence ID" value="PHJ14791.1"/>
    <property type="molecule type" value="Genomic_DNA"/>
</dbReference>
<comment type="caution">
    <text evidence="1">The sequence shown here is derived from an EMBL/GenBank/DDBJ whole genome shotgun (WGS) entry which is preliminary data.</text>
</comment>
<dbReference type="Proteomes" id="UP000221165">
    <property type="component" value="Unassembled WGS sequence"/>
</dbReference>